<dbReference type="AlphaFoldDB" id="A0A1U7PRU3"/>
<gene>
    <name evidence="2" type="ORF">SAMN05428946_2182</name>
</gene>
<protein>
    <submittedName>
        <fullName evidence="2">Uncharacterized protein</fullName>
    </submittedName>
</protein>
<dbReference type="RefSeq" id="WP_076758869.1">
    <property type="nucleotide sequence ID" value="NZ_FTPL01000003.1"/>
</dbReference>
<keyword evidence="1" id="KW-0472">Membrane</keyword>
<accession>A0A1U7PRU3</accession>
<reference evidence="3" key="1">
    <citation type="submission" date="2017-01" db="EMBL/GenBank/DDBJ databases">
        <authorList>
            <person name="Varghese N."/>
            <person name="Submissions S."/>
        </authorList>
    </citation>
    <scope>NUCLEOTIDE SEQUENCE [LARGE SCALE GENOMIC DNA]</scope>
    <source>
        <strain evidence="3">MNA4</strain>
    </source>
</reference>
<proteinExistence type="predicted"/>
<keyword evidence="1" id="KW-0812">Transmembrane</keyword>
<feature type="transmembrane region" description="Helical" evidence="1">
    <location>
        <begin position="117"/>
        <end position="136"/>
    </location>
</feature>
<dbReference type="OrthoDB" id="2436715at2"/>
<organism evidence="2 3">
    <name type="scientific">Edaphobacillus lindanitolerans</name>
    <dbReference type="NCBI Taxonomy" id="550447"/>
    <lineage>
        <taxon>Bacteria</taxon>
        <taxon>Bacillati</taxon>
        <taxon>Bacillota</taxon>
        <taxon>Bacilli</taxon>
        <taxon>Bacillales</taxon>
        <taxon>Bacillaceae</taxon>
        <taxon>Edaphobacillus</taxon>
    </lineage>
</organism>
<sequence>MVVIWAFLLLFVVILAGLVTGRVLYKRALRRENWSRDAGLDLVSDDCPHQVRIPYGQASSLRWKRRELRVNTGIFGRQTHFRKTWYRIRCGDCGKKHHYYLVETPDTRRFNRIGIRYALGTLAGILLVFGVLAQLLDLLFNL</sequence>
<evidence type="ECO:0000313" key="2">
    <source>
        <dbReference type="EMBL" id="SIT87857.1"/>
    </source>
</evidence>
<evidence type="ECO:0000313" key="3">
    <source>
        <dbReference type="Proteomes" id="UP000187550"/>
    </source>
</evidence>
<keyword evidence="1" id="KW-1133">Transmembrane helix</keyword>
<name>A0A1U7PRU3_9BACI</name>
<dbReference type="STRING" id="550447.SAMN05428946_2182"/>
<keyword evidence="3" id="KW-1185">Reference proteome</keyword>
<dbReference type="Proteomes" id="UP000187550">
    <property type="component" value="Unassembled WGS sequence"/>
</dbReference>
<feature type="transmembrane region" description="Helical" evidence="1">
    <location>
        <begin position="6"/>
        <end position="25"/>
    </location>
</feature>
<evidence type="ECO:0000256" key="1">
    <source>
        <dbReference type="SAM" id="Phobius"/>
    </source>
</evidence>
<dbReference type="EMBL" id="FTPL01000003">
    <property type="protein sequence ID" value="SIT87857.1"/>
    <property type="molecule type" value="Genomic_DNA"/>
</dbReference>